<gene>
    <name evidence="1" type="ordered locus">Tsac_1903</name>
</gene>
<accession>I3VWL2</accession>
<dbReference type="EMBL" id="CP003184">
    <property type="protein sequence ID" value="AFK86907.1"/>
    <property type="molecule type" value="Genomic_DNA"/>
</dbReference>
<evidence type="ECO:0000313" key="1">
    <source>
        <dbReference type="EMBL" id="AFK86907.1"/>
    </source>
</evidence>
<dbReference type="KEGG" id="tsh:Tsac_1903"/>
<protein>
    <submittedName>
        <fullName evidence="1">Uncharacterized protein</fullName>
    </submittedName>
</protein>
<dbReference type="PATRIC" id="fig|1094508.3.peg.1927"/>
<sequence length="44" mass="5205">MRKLIIIFSIIIFTLSAIYFLKFSAKKVPDSAILVYLKEELEWL</sequence>
<dbReference type="Proteomes" id="UP000006178">
    <property type="component" value="Chromosome"/>
</dbReference>
<name>I3VWL2_THESW</name>
<organism evidence="1 2">
    <name type="scientific">Thermoanaerobacterium saccharolyticum (strain DSM 8691 / JW/SL-YS485)</name>
    <dbReference type="NCBI Taxonomy" id="1094508"/>
    <lineage>
        <taxon>Bacteria</taxon>
        <taxon>Bacillati</taxon>
        <taxon>Bacillota</taxon>
        <taxon>Clostridia</taxon>
        <taxon>Thermoanaerobacterales</taxon>
        <taxon>Thermoanaerobacteraceae</taxon>
        <taxon>Thermoanaerobacterium</taxon>
    </lineage>
</organism>
<keyword evidence="2" id="KW-1185">Reference proteome</keyword>
<dbReference type="BioCyc" id="TSAC1094508:GLMA-1929-MONOMER"/>
<reference evidence="1 2" key="1">
    <citation type="journal article" date="2014" name="Appl. Environ. Microbiol.">
        <title>Profile of Secreted Hydrolases, Associated Proteins, and SlpA in Thermoanaerobacterium saccharolyticum during the Degradation of Hemicellulose.</title>
        <authorList>
            <person name="Currie D.H."/>
            <person name="Guss A.M."/>
            <person name="Herring C.D."/>
            <person name="Giannone R.J."/>
            <person name="Johnson C.M."/>
            <person name="Lankford P.K."/>
            <person name="Brown S.D."/>
            <person name="Hettich R.L."/>
            <person name="Lynd L.R."/>
        </authorList>
    </citation>
    <scope>NUCLEOTIDE SEQUENCE [LARGE SCALE GENOMIC DNA]</scope>
    <source>
        <strain evidence="2">DSM 8691 / JW/SL-YS485</strain>
    </source>
</reference>
<dbReference type="AlphaFoldDB" id="I3VWL2"/>
<dbReference type="STRING" id="1094508.Tsac_1903"/>
<evidence type="ECO:0000313" key="2">
    <source>
        <dbReference type="Proteomes" id="UP000006178"/>
    </source>
</evidence>
<proteinExistence type="predicted"/>